<dbReference type="CDD" id="cd00311">
    <property type="entry name" value="TIM"/>
    <property type="match status" value="1"/>
</dbReference>
<sequence length="245" mass="27018">MTHIFANWKMYLNFSESMILANQIATISYDTEKIHLGLFPSALAFTEVEKLYRDSAVTVGAQNVAWTPKGAYTGAVSAHMFRDAGATYALVGHSERRHIFGETNEDVKKKFDACLDVGLTPVLCIGETKEDLDAGKREYRLKKQLMSVLEGVSKDVEFFVAYEPVWAIGTGNACDHLQAAEIHDFIKQELNTYTVQSIPVLYGGSVNHENVVSYLPHQSIDGFLVGSASAEREHLISLLNAVVAA</sequence>
<dbReference type="InterPro" id="IPR035990">
    <property type="entry name" value="TIM_sf"/>
</dbReference>
<keyword evidence="3" id="KW-0312">Gluconeogenesis</keyword>
<dbReference type="GO" id="GO:0005829">
    <property type="term" value="C:cytosol"/>
    <property type="evidence" value="ECO:0007669"/>
    <property type="project" value="TreeGrafter"/>
</dbReference>
<dbReference type="PROSITE" id="PS51440">
    <property type="entry name" value="TIM_2"/>
    <property type="match status" value="1"/>
</dbReference>
<dbReference type="GO" id="GO:0006096">
    <property type="term" value="P:glycolytic process"/>
    <property type="evidence" value="ECO:0007669"/>
    <property type="project" value="UniProtKB-UniRule"/>
</dbReference>
<dbReference type="UniPathway" id="UPA00138"/>
<dbReference type="NCBIfam" id="TIGR00419">
    <property type="entry name" value="tim"/>
    <property type="match status" value="1"/>
</dbReference>
<dbReference type="PANTHER" id="PTHR21139">
    <property type="entry name" value="TRIOSEPHOSPHATE ISOMERASE"/>
    <property type="match status" value="1"/>
</dbReference>
<dbReference type="PANTHER" id="PTHR21139:SF42">
    <property type="entry name" value="TRIOSEPHOSPHATE ISOMERASE"/>
    <property type="match status" value="1"/>
</dbReference>
<dbReference type="Gene3D" id="3.20.20.70">
    <property type="entry name" value="Aldolase class I"/>
    <property type="match status" value="1"/>
</dbReference>
<comment type="similarity">
    <text evidence="1 3">Belongs to the triosephosphate isomerase family.</text>
</comment>
<comment type="caution">
    <text evidence="4">The sequence shown here is derived from an EMBL/GenBank/DDBJ whole genome shotgun (WGS) entry which is preliminary data.</text>
</comment>
<dbReference type="GO" id="GO:0019563">
    <property type="term" value="P:glycerol catabolic process"/>
    <property type="evidence" value="ECO:0007669"/>
    <property type="project" value="TreeGrafter"/>
</dbReference>
<keyword evidence="3" id="KW-0963">Cytoplasm</keyword>
<dbReference type="GO" id="GO:0004807">
    <property type="term" value="F:triose-phosphate isomerase activity"/>
    <property type="evidence" value="ECO:0007669"/>
    <property type="project" value="UniProtKB-UniRule"/>
</dbReference>
<gene>
    <name evidence="4" type="ORF">COX83_03160</name>
</gene>
<dbReference type="InterPro" id="IPR013785">
    <property type="entry name" value="Aldolase_TIM"/>
</dbReference>
<comment type="subcellular location">
    <subcellularLocation>
        <location evidence="3">Cytoplasm</location>
    </subcellularLocation>
</comment>
<dbReference type="AlphaFoldDB" id="A0A2M7V368"/>
<dbReference type="GO" id="GO:0006094">
    <property type="term" value="P:gluconeogenesis"/>
    <property type="evidence" value="ECO:0007669"/>
    <property type="project" value="UniProtKB-UniPathway"/>
</dbReference>
<reference evidence="5" key="1">
    <citation type="submission" date="2017-09" db="EMBL/GenBank/DDBJ databases">
        <title>Depth-based differentiation of microbial function through sediment-hosted aquifers and enrichment of novel symbionts in the deep terrestrial subsurface.</title>
        <authorList>
            <person name="Probst A.J."/>
            <person name="Ladd B."/>
            <person name="Jarett J.K."/>
            <person name="Geller-Mcgrath D.E."/>
            <person name="Sieber C.M.K."/>
            <person name="Emerson J.B."/>
            <person name="Anantharaman K."/>
            <person name="Thomas B.C."/>
            <person name="Malmstrom R."/>
            <person name="Stieglmeier M."/>
            <person name="Klingl A."/>
            <person name="Woyke T."/>
            <person name="Ryan C.M."/>
            <person name="Banfield J.F."/>
        </authorList>
    </citation>
    <scope>NUCLEOTIDE SEQUENCE [LARGE SCALE GENOMIC DNA]</scope>
</reference>
<evidence type="ECO:0000256" key="2">
    <source>
        <dbReference type="ARBA" id="ARBA00023235"/>
    </source>
</evidence>
<dbReference type="GO" id="GO:0046166">
    <property type="term" value="P:glyceraldehyde-3-phosphate biosynthetic process"/>
    <property type="evidence" value="ECO:0007669"/>
    <property type="project" value="TreeGrafter"/>
</dbReference>
<evidence type="ECO:0000256" key="3">
    <source>
        <dbReference type="RuleBase" id="RU363013"/>
    </source>
</evidence>
<dbReference type="EC" id="5.3.1.1" evidence="3"/>
<evidence type="ECO:0000256" key="1">
    <source>
        <dbReference type="ARBA" id="ARBA00007422"/>
    </source>
</evidence>
<dbReference type="InterPro" id="IPR020861">
    <property type="entry name" value="Triosephosphate_isomerase_AS"/>
</dbReference>
<keyword evidence="2 3" id="KW-0413">Isomerase</keyword>
<dbReference type="SUPFAM" id="SSF51351">
    <property type="entry name" value="Triosephosphate isomerase (TIM)"/>
    <property type="match status" value="1"/>
</dbReference>
<dbReference type="Proteomes" id="UP000230078">
    <property type="component" value="Unassembled WGS sequence"/>
</dbReference>
<evidence type="ECO:0000313" key="5">
    <source>
        <dbReference type="Proteomes" id="UP000230078"/>
    </source>
</evidence>
<protein>
    <recommendedName>
        <fullName evidence="3">Triosephosphate isomerase</fullName>
        <ecNumber evidence="3">5.3.1.1</ecNumber>
    </recommendedName>
</protein>
<dbReference type="InterPro" id="IPR000652">
    <property type="entry name" value="Triosephosphate_isomerase"/>
</dbReference>
<comment type="subunit">
    <text evidence="3">Homodimer.</text>
</comment>
<organism evidence="4 5">
    <name type="scientific">Candidatus Magasanikbacteria bacterium CG_4_10_14_0_2_um_filter_41_31</name>
    <dbReference type="NCBI Taxonomy" id="1974639"/>
    <lineage>
        <taxon>Bacteria</taxon>
        <taxon>Candidatus Magasanikiibacteriota</taxon>
    </lineage>
</organism>
<name>A0A2M7V368_9BACT</name>
<comment type="pathway">
    <text evidence="3">Carbohydrate degradation; glycolysis; D-glyceraldehyde 3-phosphate from glycerone phosphate: step 1/1.</text>
</comment>
<proteinExistence type="inferred from homology"/>
<comment type="pathway">
    <text evidence="3">Carbohydrate biosynthesis; gluconeogenesis.</text>
</comment>
<dbReference type="EMBL" id="PFPI01000041">
    <property type="protein sequence ID" value="PIZ92914.1"/>
    <property type="molecule type" value="Genomic_DNA"/>
</dbReference>
<dbReference type="PROSITE" id="PS00171">
    <property type="entry name" value="TIM_1"/>
    <property type="match status" value="1"/>
</dbReference>
<accession>A0A2M7V368</accession>
<comment type="catalytic activity">
    <reaction evidence="3">
        <text>D-glyceraldehyde 3-phosphate = dihydroxyacetone phosphate</text>
        <dbReference type="Rhea" id="RHEA:18585"/>
        <dbReference type="ChEBI" id="CHEBI:57642"/>
        <dbReference type="ChEBI" id="CHEBI:59776"/>
        <dbReference type="EC" id="5.3.1.1"/>
    </reaction>
</comment>
<keyword evidence="3" id="KW-0324">Glycolysis</keyword>
<dbReference type="UniPathway" id="UPA00109">
    <property type="reaction ID" value="UER00189"/>
</dbReference>
<dbReference type="Pfam" id="PF00121">
    <property type="entry name" value="TIM"/>
    <property type="match status" value="1"/>
</dbReference>
<evidence type="ECO:0000313" key="4">
    <source>
        <dbReference type="EMBL" id="PIZ92914.1"/>
    </source>
</evidence>